<comment type="caution">
    <text evidence="1">The sequence shown here is derived from an EMBL/GenBank/DDBJ whole genome shotgun (WGS) entry which is preliminary data.</text>
</comment>
<accession>A0ABS4GCG9</accession>
<sequence>MTTINKDFDTKHNFVLFVPEIKYRNWTEKNGKVTLCLDTNDPVKKFLAWMVHKNHKTNLDLDDRCSAVWKHIDGEKTIYDIAKIMSAIYKEDLNKELYRLVTYLKYLSKRGWIKFKEYET</sequence>
<dbReference type="EMBL" id="JAGGKS010000003">
    <property type="protein sequence ID" value="MBP1925352.1"/>
    <property type="molecule type" value="Genomic_DNA"/>
</dbReference>
<evidence type="ECO:0008006" key="3">
    <source>
        <dbReference type="Google" id="ProtNLM"/>
    </source>
</evidence>
<protein>
    <recommendedName>
        <fullName evidence="3">Coenzyme PQQ synthesis protein D (PqqD)</fullName>
    </recommendedName>
</protein>
<evidence type="ECO:0000313" key="1">
    <source>
        <dbReference type="EMBL" id="MBP1925352.1"/>
    </source>
</evidence>
<evidence type="ECO:0000313" key="2">
    <source>
        <dbReference type="Proteomes" id="UP001519342"/>
    </source>
</evidence>
<organism evidence="1 2">
    <name type="scientific">Sedimentibacter acidaminivorans</name>
    <dbReference type="NCBI Taxonomy" id="913099"/>
    <lineage>
        <taxon>Bacteria</taxon>
        <taxon>Bacillati</taxon>
        <taxon>Bacillota</taxon>
        <taxon>Tissierellia</taxon>
        <taxon>Sedimentibacter</taxon>
    </lineage>
</organism>
<dbReference type="InterPro" id="IPR041881">
    <property type="entry name" value="PqqD_sf"/>
</dbReference>
<dbReference type="Proteomes" id="UP001519342">
    <property type="component" value="Unassembled WGS sequence"/>
</dbReference>
<name>A0ABS4GCG9_9FIRM</name>
<gene>
    <name evidence="1" type="ORF">J2Z76_001211</name>
</gene>
<reference evidence="1 2" key="1">
    <citation type="submission" date="2021-03" db="EMBL/GenBank/DDBJ databases">
        <title>Genomic Encyclopedia of Type Strains, Phase IV (KMG-IV): sequencing the most valuable type-strain genomes for metagenomic binning, comparative biology and taxonomic classification.</title>
        <authorList>
            <person name="Goeker M."/>
        </authorList>
    </citation>
    <scope>NUCLEOTIDE SEQUENCE [LARGE SCALE GENOMIC DNA]</scope>
    <source>
        <strain evidence="1 2">DSM 24004</strain>
    </source>
</reference>
<dbReference type="RefSeq" id="WP_209511102.1">
    <property type="nucleotide sequence ID" value="NZ_JAGGKS010000003.1"/>
</dbReference>
<dbReference type="Gene3D" id="1.10.10.1150">
    <property type="entry name" value="Coenzyme PQQ synthesis protein D (PqqD)"/>
    <property type="match status" value="1"/>
</dbReference>
<proteinExistence type="predicted"/>
<keyword evidence="2" id="KW-1185">Reference proteome</keyword>